<name>A0A6J6NIS6_9ZZZZ</name>
<protein>
    <submittedName>
        <fullName evidence="1">Unannotated protein</fullName>
    </submittedName>
</protein>
<organism evidence="1">
    <name type="scientific">freshwater metagenome</name>
    <dbReference type="NCBI Taxonomy" id="449393"/>
    <lineage>
        <taxon>unclassified sequences</taxon>
        <taxon>metagenomes</taxon>
        <taxon>ecological metagenomes</taxon>
    </lineage>
</organism>
<dbReference type="EMBL" id="CAEZXK010000010">
    <property type="protein sequence ID" value="CAB4684575.1"/>
    <property type="molecule type" value="Genomic_DNA"/>
</dbReference>
<proteinExistence type="predicted"/>
<dbReference type="AlphaFoldDB" id="A0A6J6NIS6"/>
<dbReference type="Pfam" id="PF00132">
    <property type="entry name" value="Hexapep"/>
    <property type="match status" value="1"/>
</dbReference>
<dbReference type="Gene3D" id="3.40.50.20">
    <property type="match status" value="1"/>
</dbReference>
<sequence length="213" mass="21776">MLLMIGGGGHARVLQEVLREAGHELGGYVAPSEAGLALASSEEVGQLERITDEQALALDPESVLLINGLGSTGDLSLRASVFEKFKAAGFNFLQTSAQTAYVSESASLLEGVQVMHKAVVNPTALLYENVIVNTGAIVEHNNVIGAHSHVSIGAVLAGNVTVGERTHIGANATILQGVKIGSNCIIGAGAVVLNDVSDGHVAIGVPAVAKKRG</sequence>
<evidence type="ECO:0000313" key="1">
    <source>
        <dbReference type="EMBL" id="CAB4684575.1"/>
    </source>
</evidence>
<dbReference type="InterPro" id="IPR020019">
    <property type="entry name" value="AcTrfase_PglD-like"/>
</dbReference>
<dbReference type="PANTHER" id="PTHR43300">
    <property type="entry name" value="ACETYLTRANSFERASE"/>
    <property type="match status" value="1"/>
</dbReference>
<dbReference type="SUPFAM" id="SSF51161">
    <property type="entry name" value="Trimeric LpxA-like enzymes"/>
    <property type="match status" value="1"/>
</dbReference>
<accession>A0A6J6NIS6</accession>
<dbReference type="PANTHER" id="PTHR43300:SF7">
    <property type="entry name" value="UDP-N-ACETYLBACILLOSAMINE N-ACETYLTRANSFERASE"/>
    <property type="match status" value="1"/>
</dbReference>
<gene>
    <name evidence="1" type="ORF">UFOPK2370_00545</name>
</gene>
<dbReference type="NCBIfam" id="TIGR03570">
    <property type="entry name" value="NeuD_NnaD"/>
    <property type="match status" value="1"/>
</dbReference>
<dbReference type="InterPro" id="IPR050179">
    <property type="entry name" value="Trans_hexapeptide_repeat"/>
</dbReference>
<dbReference type="InterPro" id="IPR011004">
    <property type="entry name" value="Trimer_LpxA-like_sf"/>
</dbReference>
<reference evidence="1" key="1">
    <citation type="submission" date="2020-05" db="EMBL/GenBank/DDBJ databases">
        <authorList>
            <person name="Chiriac C."/>
            <person name="Salcher M."/>
            <person name="Ghai R."/>
            <person name="Kavagutti S V."/>
        </authorList>
    </citation>
    <scope>NUCLEOTIDE SEQUENCE</scope>
</reference>
<dbReference type="CDD" id="cd03360">
    <property type="entry name" value="LbH_AT_putative"/>
    <property type="match status" value="1"/>
</dbReference>
<dbReference type="InterPro" id="IPR001451">
    <property type="entry name" value="Hexapep"/>
</dbReference>
<dbReference type="Gene3D" id="2.160.10.10">
    <property type="entry name" value="Hexapeptide repeat proteins"/>
    <property type="match status" value="1"/>
</dbReference>